<proteinExistence type="predicted"/>
<name>A0ABP1PST5_9HEXA</name>
<feature type="domain" description="Phosphatidylinositol transfer protein N-terminal" evidence="1">
    <location>
        <begin position="1"/>
        <end position="173"/>
    </location>
</feature>
<evidence type="ECO:0000313" key="2">
    <source>
        <dbReference type="EMBL" id="CAL8072268.1"/>
    </source>
</evidence>
<accession>A0ABP1PST5</accession>
<evidence type="ECO:0000259" key="1">
    <source>
        <dbReference type="Pfam" id="PF02121"/>
    </source>
</evidence>
<evidence type="ECO:0000313" key="3">
    <source>
        <dbReference type="Proteomes" id="UP001642540"/>
    </source>
</evidence>
<dbReference type="Gene3D" id="3.30.530.20">
    <property type="match status" value="1"/>
</dbReference>
<dbReference type="InterPro" id="IPR023393">
    <property type="entry name" value="START-like_dom_sf"/>
</dbReference>
<dbReference type="InterPro" id="IPR055261">
    <property type="entry name" value="PI_transfer_N"/>
</dbReference>
<dbReference type="EMBL" id="CAXLJM020000007">
    <property type="protein sequence ID" value="CAL8072268.1"/>
    <property type="molecule type" value="Genomic_DNA"/>
</dbReference>
<sequence length="178" mass="20119">MPMTLQEYQIGQGYTAVETSKLETGGGDGVEEIANESFVDHDLGSFGIQSGHYSSRRYHLDRKVPAFVRIVTPRDSLHLQEESWNAFPCCRTVLTNDYLNERFGITIESIHLPDKGDTENALGLPPEKLSQREVIFIDIAKDYGAEEASMQDTRINDITSRKTNRGPFLPNWFCNVYA</sequence>
<keyword evidence="3" id="KW-1185">Reference proteome</keyword>
<dbReference type="Proteomes" id="UP001642540">
    <property type="component" value="Unassembled WGS sequence"/>
</dbReference>
<gene>
    <name evidence="2" type="ORF">ODALV1_LOCUS2087</name>
</gene>
<comment type="caution">
    <text evidence="2">The sequence shown here is derived from an EMBL/GenBank/DDBJ whole genome shotgun (WGS) entry which is preliminary data.</text>
</comment>
<organism evidence="2 3">
    <name type="scientific">Orchesella dallaii</name>
    <dbReference type="NCBI Taxonomy" id="48710"/>
    <lineage>
        <taxon>Eukaryota</taxon>
        <taxon>Metazoa</taxon>
        <taxon>Ecdysozoa</taxon>
        <taxon>Arthropoda</taxon>
        <taxon>Hexapoda</taxon>
        <taxon>Collembola</taxon>
        <taxon>Entomobryomorpha</taxon>
        <taxon>Entomobryoidea</taxon>
        <taxon>Orchesellidae</taxon>
        <taxon>Orchesellinae</taxon>
        <taxon>Orchesella</taxon>
    </lineage>
</organism>
<dbReference type="PRINTS" id="PR00391">
    <property type="entry name" value="PITRANSFER"/>
</dbReference>
<reference evidence="2 3" key="1">
    <citation type="submission" date="2024-08" db="EMBL/GenBank/DDBJ databases">
        <authorList>
            <person name="Cucini C."/>
            <person name="Frati F."/>
        </authorList>
    </citation>
    <scope>NUCLEOTIDE SEQUENCE [LARGE SCALE GENOMIC DNA]</scope>
</reference>
<dbReference type="Pfam" id="PF02121">
    <property type="entry name" value="IP_trans"/>
    <property type="match status" value="1"/>
</dbReference>
<dbReference type="PANTHER" id="PTHR10658">
    <property type="entry name" value="PHOSPHATIDYLINOSITOL TRANSFER PROTEIN"/>
    <property type="match status" value="1"/>
</dbReference>
<dbReference type="SUPFAM" id="SSF55961">
    <property type="entry name" value="Bet v1-like"/>
    <property type="match status" value="1"/>
</dbReference>
<protein>
    <recommendedName>
        <fullName evidence="1">Phosphatidylinositol transfer protein N-terminal domain-containing protein</fullName>
    </recommendedName>
</protein>
<dbReference type="InterPro" id="IPR001666">
    <property type="entry name" value="PI_transfer"/>
</dbReference>
<dbReference type="PANTHER" id="PTHR10658:SF11">
    <property type="entry name" value="VIBRATOR, ISOFORM B"/>
    <property type="match status" value="1"/>
</dbReference>